<comment type="caution">
    <text evidence="2">The sequence shown here is derived from an EMBL/GenBank/DDBJ whole genome shotgun (WGS) entry which is preliminary data.</text>
</comment>
<name>E2ZIK9_9FIRM</name>
<evidence type="ECO:0000313" key="3">
    <source>
        <dbReference type="Proteomes" id="UP000006028"/>
    </source>
</evidence>
<keyword evidence="1" id="KW-1133">Transmembrane helix</keyword>
<dbReference type="HOGENOM" id="CLU_3153010_0_0_9"/>
<sequence length="48" mass="4743">MAAQAFAAAADALTVFGGAGIDHFGFLGSAIGTLHVLFLLSGLTGLCF</sequence>
<dbReference type="EMBL" id="AECU01000120">
    <property type="protein sequence ID" value="EFQ06908.1"/>
    <property type="molecule type" value="Genomic_DNA"/>
</dbReference>
<dbReference type="BioCyc" id="FCF748224-HMP:GTSS-186-MONOMER"/>
<feature type="transmembrane region" description="Helical" evidence="1">
    <location>
        <begin position="27"/>
        <end position="47"/>
    </location>
</feature>
<keyword evidence="1" id="KW-0812">Transmembrane</keyword>
<protein>
    <submittedName>
        <fullName evidence="2">Uncharacterized protein</fullName>
    </submittedName>
</protein>
<accession>E2ZIK9</accession>
<evidence type="ECO:0000313" key="2">
    <source>
        <dbReference type="EMBL" id="EFQ06908.1"/>
    </source>
</evidence>
<gene>
    <name evidence="2" type="ORF">HMPREF9436_01504</name>
</gene>
<reference evidence="2 3" key="1">
    <citation type="submission" date="2010-08" db="EMBL/GenBank/DDBJ databases">
        <authorList>
            <person name="Weinstock G."/>
            <person name="Sodergren E."/>
            <person name="Clifton S."/>
            <person name="Fulton L."/>
            <person name="Fulton B."/>
            <person name="Courtney L."/>
            <person name="Fronick C."/>
            <person name="Harrison M."/>
            <person name="Strong C."/>
            <person name="Farmer C."/>
            <person name="Delahaunty K."/>
            <person name="Markovic C."/>
            <person name="Hall O."/>
            <person name="Minx P."/>
            <person name="Tomlinson C."/>
            <person name="Mitreva M."/>
            <person name="Hou S."/>
            <person name="Chen J."/>
            <person name="Wollam A."/>
            <person name="Pepin K.H."/>
            <person name="Johnson M."/>
            <person name="Bhonagiri V."/>
            <person name="Zhang X."/>
            <person name="Suruliraj S."/>
            <person name="Warren W."/>
            <person name="Chinwalla A."/>
            <person name="Mardis E.R."/>
            <person name="Wilson R.K."/>
        </authorList>
    </citation>
    <scope>NUCLEOTIDE SEQUENCE [LARGE SCALE GENOMIC DNA]</scope>
    <source>
        <strain evidence="2 3">KLE1255</strain>
    </source>
</reference>
<dbReference type="AlphaFoldDB" id="E2ZIK9"/>
<evidence type="ECO:0000256" key="1">
    <source>
        <dbReference type="SAM" id="Phobius"/>
    </source>
</evidence>
<proteinExistence type="predicted"/>
<dbReference type="Proteomes" id="UP000006028">
    <property type="component" value="Unassembled WGS sequence"/>
</dbReference>
<organism evidence="2 3">
    <name type="scientific">Faecalibacterium cf. prausnitzii KLE1255</name>
    <dbReference type="NCBI Taxonomy" id="748224"/>
    <lineage>
        <taxon>Bacteria</taxon>
        <taxon>Bacillati</taxon>
        <taxon>Bacillota</taxon>
        <taxon>Clostridia</taxon>
        <taxon>Eubacteriales</taxon>
        <taxon>Oscillospiraceae</taxon>
        <taxon>Faecalibacterium</taxon>
    </lineage>
</organism>
<keyword evidence="1" id="KW-0472">Membrane</keyword>